<evidence type="ECO:0008006" key="4">
    <source>
        <dbReference type="Google" id="ProtNLM"/>
    </source>
</evidence>
<organism evidence="2 3">
    <name type="scientific">Paenibacillus selenitireducens</name>
    <dbReference type="NCBI Taxonomy" id="1324314"/>
    <lineage>
        <taxon>Bacteria</taxon>
        <taxon>Bacillati</taxon>
        <taxon>Bacillota</taxon>
        <taxon>Bacilli</taxon>
        <taxon>Bacillales</taxon>
        <taxon>Paenibacillaceae</taxon>
        <taxon>Paenibacillus</taxon>
    </lineage>
</organism>
<comment type="similarity">
    <text evidence="1">Belongs to the bactofilin family.</text>
</comment>
<proteinExistence type="inferred from homology"/>
<reference evidence="2 3" key="1">
    <citation type="submission" date="2017-01" db="EMBL/GenBank/DDBJ databases">
        <title>Genome analysis of Paenibacillus selenitrireducens ES3-24.</title>
        <authorList>
            <person name="Xu D."/>
            <person name="Yao R."/>
            <person name="Zheng S."/>
        </authorList>
    </citation>
    <scope>NUCLEOTIDE SEQUENCE [LARGE SCALE GENOMIC DNA]</scope>
    <source>
        <strain evidence="2 3">ES3-24</strain>
    </source>
</reference>
<name>A0A1T2XIG3_9BACL</name>
<dbReference type="AlphaFoldDB" id="A0A1T2XIG3"/>
<accession>A0A1T2XIG3</accession>
<dbReference type="OrthoDB" id="1730007at2"/>
<protein>
    <recommendedName>
        <fullName evidence="4">Cell shape determination protein CcmA</fullName>
    </recommendedName>
</protein>
<keyword evidence="3" id="KW-1185">Reference proteome</keyword>
<sequence length="223" mass="23901">MNTQPLGDISISGIASSSGGTFNQVNIDGVGKIRGDVTCRQFQANGTAKVEGNLQADIVRINGMSTIKGAVRADSMQMDGKVTIQGPLTCDSIHFNGDVKIGANCSAEQFQASGTFVIEGMLNAGNIMIHIHGRCRANEIGGEQITVKQIRGNLMNKMMGALFNSHLSAEVIEGDHVTLENTKAQVVRGNQVAIGPDCVIDRVEYKEHLHIHPSAKVNHQLRL</sequence>
<evidence type="ECO:0000313" key="3">
    <source>
        <dbReference type="Proteomes" id="UP000190188"/>
    </source>
</evidence>
<dbReference type="PANTHER" id="PTHR35024">
    <property type="entry name" value="HYPOTHETICAL CYTOSOLIC PROTEIN"/>
    <property type="match status" value="1"/>
</dbReference>
<dbReference type="PANTHER" id="PTHR35024:SF4">
    <property type="entry name" value="POLYMER-FORMING CYTOSKELETAL PROTEIN"/>
    <property type="match status" value="1"/>
</dbReference>
<gene>
    <name evidence="2" type="ORF">BVG16_10195</name>
</gene>
<dbReference type="InterPro" id="IPR007607">
    <property type="entry name" value="BacA/B"/>
</dbReference>
<comment type="caution">
    <text evidence="2">The sequence shown here is derived from an EMBL/GenBank/DDBJ whole genome shotgun (WGS) entry which is preliminary data.</text>
</comment>
<dbReference type="RefSeq" id="WP_078498433.1">
    <property type="nucleotide sequence ID" value="NZ_MSZX01000003.1"/>
</dbReference>
<dbReference type="STRING" id="1324314.BVG16_10195"/>
<dbReference type="Pfam" id="PF04519">
    <property type="entry name" value="Bactofilin"/>
    <property type="match status" value="1"/>
</dbReference>
<evidence type="ECO:0000313" key="2">
    <source>
        <dbReference type="EMBL" id="OPA79433.1"/>
    </source>
</evidence>
<dbReference type="EMBL" id="MSZX01000003">
    <property type="protein sequence ID" value="OPA79433.1"/>
    <property type="molecule type" value="Genomic_DNA"/>
</dbReference>
<dbReference type="Proteomes" id="UP000190188">
    <property type="component" value="Unassembled WGS sequence"/>
</dbReference>
<evidence type="ECO:0000256" key="1">
    <source>
        <dbReference type="ARBA" id="ARBA00044755"/>
    </source>
</evidence>